<dbReference type="EMBL" id="HBUF01341292">
    <property type="protein sequence ID" value="CAG6703919.1"/>
    <property type="molecule type" value="Transcribed_RNA"/>
</dbReference>
<dbReference type="EMBL" id="HBUF01341293">
    <property type="protein sequence ID" value="CAG6703921.1"/>
    <property type="molecule type" value="Transcribed_RNA"/>
</dbReference>
<feature type="region of interest" description="Disordered" evidence="1">
    <location>
        <begin position="1"/>
        <end position="23"/>
    </location>
</feature>
<dbReference type="EMBL" id="HBUF01341295">
    <property type="protein sequence ID" value="CAG6703925.1"/>
    <property type="molecule type" value="Transcribed_RNA"/>
</dbReference>
<dbReference type="AlphaFoldDB" id="A0A8D8UD81"/>
<sequence>MRIEDRNDGEECGQYDEHTDVPDAVSTEMGEGVVANINRLDERNFQSFQIRTLVVEIQMIQVLANISGWSSGQSEHRIDRLVVRVRNISPRYSFLKRIVV</sequence>
<dbReference type="EMBL" id="HBUF01341297">
    <property type="protein sequence ID" value="CAG6703929.1"/>
    <property type="molecule type" value="Transcribed_RNA"/>
</dbReference>
<name>A0A8D8UD81_9HEMI</name>
<reference evidence="2" key="1">
    <citation type="submission" date="2021-05" db="EMBL/GenBank/DDBJ databases">
        <authorList>
            <person name="Alioto T."/>
            <person name="Alioto T."/>
            <person name="Gomez Garrido J."/>
        </authorList>
    </citation>
    <scope>NUCLEOTIDE SEQUENCE</scope>
</reference>
<dbReference type="EMBL" id="HBUF01341289">
    <property type="protein sequence ID" value="CAG6703913.1"/>
    <property type="molecule type" value="Transcribed_RNA"/>
</dbReference>
<protein>
    <submittedName>
        <fullName evidence="2">Uncharacterized protein</fullName>
    </submittedName>
</protein>
<accession>A0A8D8UD81</accession>
<dbReference type="EMBL" id="HBUF01341291">
    <property type="protein sequence ID" value="CAG6703917.1"/>
    <property type="molecule type" value="Transcribed_RNA"/>
</dbReference>
<dbReference type="EMBL" id="HBUF01341288">
    <property type="protein sequence ID" value="CAG6703911.1"/>
    <property type="molecule type" value="Transcribed_RNA"/>
</dbReference>
<evidence type="ECO:0000256" key="1">
    <source>
        <dbReference type="SAM" id="MobiDB-lite"/>
    </source>
</evidence>
<organism evidence="2">
    <name type="scientific">Cacopsylla melanoneura</name>
    <dbReference type="NCBI Taxonomy" id="428564"/>
    <lineage>
        <taxon>Eukaryota</taxon>
        <taxon>Metazoa</taxon>
        <taxon>Ecdysozoa</taxon>
        <taxon>Arthropoda</taxon>
        <taxon>Hexapoda</taxon>
        <taxon>Insecta</taxon>
        <taxon>Pterygota</taxon>
        <taxon>Neoptera</taxon>
        <taxon>Paraneoptera</taxon>
        <taxon>Hemiptera</taxon>
        <taxon>Sternorrhyncha</taxon>
        <taxon>Psylloidea</taxon>
        <taxon>Psyllidae</taxon>
        <taxon>Psyllinae</taxon>
        <taxon>Cacopsylla</taxon>
    </lineage>
</organism>
<dbReference type="EMBL" id="HBUF01341290">
    <property type="protein sequence ID" value="CAG6703915.1"/>
    <property type="molecule type" value="Transcribed_RNA"/>
</dbReference>
<dbReference type="EMBL" id="HBUF01341296">
    <property type="protein sequence ID" value="CAG6703927.1"/>
    <property type="molecule type" value="Transcribed_RNA"/>
</dbReference>
<proteinExistence type="predicted"/>
<dbReference type="EMBL" id="HBUF01341294">
    <property type="protein sequence ID" value="CAG6703923.1"/>
    <property type="molecule type" value="Transcribed_RNA"/>
</dbReference>
<evidence type="ECO:0000313" key="2">
    <source>
        <dbReference type="EMBL" id="CAG6703913.1"/>
    </source>
</evidence>